<feature type="compositionally biased region" description="Low complexity" evidence="5">
    <location>
        <begin position="17"/>
        <end position="27"/>
    </location>
</feature>
<keyword evidence="3" id="KW-0862">Zinc</keyword>
<evidence type="ECO:0000313" key="7">
    <source>
        <dbReference type="EMBL" id="GFR46993.1"/>
    </source>
</evidence>
<dbReference type="GO" id="GO:0008270">
    <property type="term" value="F:zinc ion binding"/>
    <property type="evidence" value="ECO:0007669"/>
    <property type="project" value="UniProtKB-KW"/>
</dbReference>
<dbReference type="InterPro" id="IPR002893">
    <property type="entry name" value="Znf_MYND"/>
</dbReference>
<dbReference type="Pfam" id="PF01753">
    <property type="entry name" value="zf-MYND"/>
    <property type="match status" value="1"/>
</dbReference>
<feature type="region of interest" description="Disordered" evidence="5">
    <location>
        <begin position="485"/>
        <end position="515"/>
    </location>
</feature>
<evidence type="ECO:0000256" key="2">
    <source>
        <dbReference type="ARBA" id="ARBA00022771"/>
    </source>
</evidence>
<feature type="compositionally biased region" description="Basic residues" evidence="5">
    <location>
        <begin position="504"/>
        <end position="515"/>
    </location>
</feature>
<organism evidence="7 8">
    <name type="scientific">Astrephomene gubernaculifera</name>
    <dbReference type="NCBI Taxonomy" id="47775"/>
    <lineage>
        <taxon>Eukaryota</taxon>
        <taxon>Viridiplantae</taxon>
        <taxon>Chlorophyta</taxon>
        <taxon>core chlorophytes</taxon>
        <taxon>Chlorophyceae</taxon>
        <taxon>CS clade</taxon>
        <taxon>Chlamydomonadales</taxon>
        <taxon>Astrephomenaceae</taxon>
        <taxon>Astrephomene</taxon>
    </lineage>
</organism>
<dbReference type="PROSITE" id="PS01360">
    <property type="entry name" value="ZF_MYND_1"/>
    <property type="match status" value="1"/>
</dbReference>
<evidence type="ECO:0000313" key="8">
    <source>
        <dbReference type="Proteomes" id="UP001054857"/>
    </source>
</evidence>
<evidence type="ECO:0000256" key="3">
    <source>
        <dbReference type="ARBA" id="ARBA00022833"/>
    </source>
</evidence>
<name>A0AAD3DSC3_9CHLO</name>
<protein>
    <recommendedName>
        <fullName evidence="6">MYND-type domain-containing protein</fullName>
    </recommendedName>
</protein>
<dbReference type="AlphaFoldDB" id="A0AAD3DSC3"/>
<evidence type="ECO:0000256" key="1">
    <source>
        <dbReference type="ARBA" id="ARBA00022723"/>
    </source>
</evidence>
<reference evidence="7 8" key="1">
    <citation type="journal article" date="2021" name="Sci. Rep.">
        <title>Genome sequencing of the multicellular alga Astrephomene provides insights into convergent evolution of germ-soma differentiation.</title>
        <authorList>
            <person name="Yamashita S."/>
            <person name="Yamamoto K."/>
            <person name="Matsuzaki R."/>
            <person name="Suzuki S."/>
            <person name="Yamaguchi H."/>
            <person name="Hirooka S."/>
            <person name="Minakuchi Y."/>
            <person name="Miyagishima S."/>
            <person name="Kawachi M."/>
            <person name="Toyoda A."/>
            <person name="Nozaki H."/>
        </authorList>
    </citation>
    <scope>NUCLEOTIDE SEQUENCE [LARGE SCALE GENOMIC DNA]</scope>
    <source>
        <strain evidence="7 8">NIES-4017</strain>
    </source>
</reference>
<keyword evidence="2 4" id="KW-0863">Zinc-finger</keyword>
<dbReference type="Gene3D" id="6.10.140.2220">
    <property type="match status" value="1"/>
</dbReference>
<feature type="region of interest" description="Disordered" evidence="5">
    <location>
        <begin position="1"/>
        <end position="27"/>
    </location>
</feature>
<evidence type="ECO:0000256" key="4">
    <source>
        <dbReference type="PROSITE-ProRule" id="PRU00134"/>
    </source>
</evidence>
<dbReference type="PROSITE" id="PS50865">
    <property type="entry name" value="ZF_MYND_2"/>
    <property type="match status" value="1"/>
</dbReference>
<feature type="domain" description="MYND-type" evidence="6">
    <location>
        <begin position="31"/>
        <end position="72"/>
    </location>
</feature>
<dbReference type="SUPFAM" id="SSF144232">
    <property type="entry name" value="HIT/MYND zinc finger-like"/>
    <property type="match status" value="1"/>
</dbReference>
<accession>A0AAD3DSC3</accession>
<keyword evidence="8" id="KW-1185">Reference proteome</keyword>
<comment type="caution">
    <text evidence="7">The sequence shown here is derived from an EMBL/GenBank/DDBJ whole genome shotgun (WGS) entry which is preliminary data.</text>
</comment>
<dbReference type="EMBL" id="BMAR01000016">
    <property type="protein sequence ID" value="GFR46993.1"/>
    <property type="molecule type" value="Genomic_DNA"/>
</dbReference>
<dbReference type="Proteomes" id="UP001054857">
    <property type="component" value="Unassembled WGS sequence"/>
</dbReference>
<gene>
    <name evidence="7" type="ORF">Agub_g8647</name>
</gene>
<proteinExistence type="predicted"/>
<sequence length="515" mass="54707">MSATASADKAEGAAKNGGASESSGGPPAKTCCVCGASPAPGKRLQRCTGCLSALYCSPACQRAAWPEHKPECSRCKKFDVHAASPLFAALAFLPRMATENPMLRYEVIKKELRGRELHMYMGNKIGRQRMMPEFDMSGSGIGPSRQQLHHMVQSDGQLEAAVVGTMYGFHVAVQEYNNRRLWKGSRTATSSDPAPPQDYVALVHGAAKITEYGIAIGSTNPDYSLVYHLDNNKEVVQLQDPRNHVWVYFSTERACRLFLDVGSLPYGMGLMLNVIPYLPEATPETYLKFATPSLGAPAAVMDRYDTLPVPPGGRLQPGHAVAVARQAGYLADRKRIPVSSLPVSKRDPEGAIRSLLTQLREAAEPPPAPTAPSAAAAAAAVPPLPAKAAAAAAAAVALTPPTLAAAVVAAAAESTVEAAAAAIASTSKAPRVPFRDGPMEDVVRQALPYFECAFNNTYAVLEQGTYKRYPATLDGSRCFAPWVDLSGLDRRQPPPDVNISGPAGRRKASGRSGKS</sequence>
<keyword evidence="1" id="KW-0479">Metal-binding</keyword>
<evidence type="ECO:0000256" key="5">
    <source>
        <dbReference type="SAM" id="MobiDB-lite"/>
    </source>
</evidence>
<evidence type="ECO:0000259" key="6">
    <source>
        <dbReference type="PROSITE" id="PS50865"/>
    </source>
</evidence>